<reference evidence="4" key="2">
    <citation type="submission" date="2013-07" db="EMBL/GenBank/DDBJ databases">
        <authorList>
            <consortium name="The Broad Institute Genome Sequencing Platform"/>
            <person name="Cuomo C."/>
            <person name="Litvintseva A."/>
            <person name="Chen Y."/>
            <person name="Heitman J."/>
            <person name="Sun S."/>
            <person name="Springer D."/>
            <person name="Dromer F."/>
            <person name="Young S.K."/>
            <person name="Zeng Q."/>
            <person name="Gargeya S."/>
            <person name="Fitzgerald M."/>
            <person name="Abouelleil A."/>
            <person name="Alvarado L."/>
            <person name="Berlin A.M."/>
            <person name="Chapman S.B."/>
            <person name="Dewar J."/>
            <person name="Goldberg J."/>
            <person name="Griggs A."/>
            <person name="Gujja S."/>
            <person name="Hansen M."/>
            <person name="Howarth C."/>
            <person name="Imamovic A."/>
            <person name="Larimer J."/>
            <person name="McCowan C."/>
            <person name="Murphy C."/>
            <person name="Pearson M."/>
            <person name="Priest M."/>
            <person name="Roberts A."/>
            <person name="Saif S."/>
            <person name="Shea T."/>
            <person name="Sykes S."/>
            <person name="Wortman J."/>
            <person name="Nusbaum C."/>
            <person name="Birren B."/>
        </authorList>
    </citation>
    <scope>NUCLEOTIDE SEQUENCE</scope>
    <source>
        <strain evidence="4">CBS 10117</strain>
    </source>
</reference>
<dbReference type="EMBL" id="CP144532">
    <property type="protein sequence ID" value="WWC60613.1"/>
    <property type="molecule type" value="Genomic_DNA"/>
</dbReference>
<feature type="compositionally biased region" description="Basic and acidic residues" evidence="1">
    <location>
        <begin position="468"/>
        <end position="483"/>
    </location>
</feature>
<dbReference type="PANTHER" id="PTHR21310">
    <property type="entry name" value="AMINOGLYCOSIDE PHOSPHOTRANSFERASE-RELATED-RELATED"/>
    <property type="match status" value="1"/>
</dbReference>
<dbReference type="EMBL" id="KI894029">
    <property type="protein sequence ID" value="OBR87186.1"/>
    <property type="molecule type" value="Genomic_DNA"/>
</dbReference>
<accession>A0A1A6AAU1</accession>
<dbReference type="InterPro" id="IPR011009">
    <property type="entry name" value="Kinase-like_dom_sf"/>
</dbReference>
<evidence type="ECO:0000313" key="4">
    <source>
        <dbReference type="EMBL" id="WWC60613.1"/>
    </source>
</evidence>
<dbReference type="GeneID" id="28966909"/>
<dbReference type="VEuPathDB" id="FungiDB:I303_03210"/>
<reference evidence="3" key="1">
    <citation type="submission" date="2013-07" db="EMBL/GenBank/DDBJ databases">
        <title>The Genome Sequence of Cryptococcus dejecticola CBS10117.</title>
        <authorList>
            <consortium name="The Broad Institute Genome Sequencing Platform"/>
            <person name="Cuomo C."/>
            <person name="Litvintseva A."/>
            <person name="Chen Y."/>
            <person name="Heitman J."/>
            <person name="Sun S."/>
            <person name="Springer D."/>
            <person name="Dromer F."/>
            <person name="Young S.K."/>
            <person name="Zeng Q."/>
            <person name="Gargeya S."/>
            <person name="Fitzgerald M."/>
            <person name="Abouelleil A."/>
            <person name="Alvarado L."/>
            <person name="Berlin A.M."/>
            <person name="Chapman S.B."/>
            <person name="Dewar J."/>
            <person name="Goldberg J."/>
            <person name="Griggs A."/>
            <person name="Gujja S."/>
            <person name="Hansen M."/>
            <person name="Howarth C."/>
            <person name="Imamovic A."/>
            <person name="Larimer J."/>
            <person name="McCowan C."/>
            <person name="Murphy C."/>
            <person name="Pearson M."/>
            <person name="Priest M."/>
            <person name="Roberts A."/>
            <person name="Saif S."/>
            <person name="Shea T."/>
            <person name="Sykes S."/>
            <person name="Wortman J."/>
            <person name="Nusbaum C."/>
            <person name="Birren B."/>
        </authorList>
    </citation>
    <scope>NUCLEOTIDE SEQUENCE [LARGE SCALE GENOMIC DNA]</scope>
    <source>
        <strain evidence="3">CBS 10117</strain>
    </source>
</reference>
<keyword evidence="5" id="KW-1185">Reference proteome</keyword>
<dbReference type="OrthoDB" id="2561803at2759"/>
<protein>
    <recommendedName>
        <fullName evidence="2">Aminoglycoside phosphotransferase domain-containing protein</fullName>
    </recommendedName>
</protein>
<organism evidence="3">
    <name type="scientific">Kwoniella dejecticola CBS 10117</name>
    <dbReference type="NCBI Taxonomy" id="1296121"/>
    <lineage>
        <taxon>Eukaryota</taxon>
        <taxon>Fungi</taxon>
        <taxon>Dikarya</taxon>
        <taxon>Basidiomycota</taxon>
        <taxon>Agaricomycotina</taxon>
        <taxon>Tremellomycetes</taxon>
        <taxon>Tremellales</taxon>
        <taxon>Cryptococcaceae</taxon>
        <taxon>Kwoniella</taxon>
    </lineage>
</organism>
<reference evidence="4" key="3">
    <citation type="submission" date="2024-02" db="EMBL/GenBank/DDBJ databases">
        <title>Comparative genomics of Cryptococcus and Kwoniella reveals pathogenesis evolution and contrasting modes of karyotype evolution via chromosome fusion or intercentromeric recombination.</title>
        <authorList>
            <person name="Coelho M.A."/>
            <person name="David-Palma M."/>
            <person name="Shea T."/>
            <person name="Bowers K."/>
            <person name="McGinley-Smith S."/>
            <person name="Mohammad A.W."/>
            <person name="Gnirke A."/>
            <person name="Yurkov A.M."/>
            <person name="Nowrousian M."/>
            <person name="Sun S."/>
            <person name="Cuomo C.A."/>
            <person name="Heitman J."/>
        </authorList>
    </citation>
    <scope>NUCLEOTIDE SEQUENCE</scope>
    <source>
        <strain evidence="4">CBS 10117</strain>
    </source>
</reference>
<dbReference type="Proteomes" id="UP000078595">
    <property type="component" value="Chromosome 3"/>
</dbReference>
<dbReference type="Pfam" id="PF01636">
    <property type="entry name" value="APH"/>
    <property type="match status" value="1"/>
</dbReference>
<evidence type="ECO:0000256" key="1">
    <source>
        <dbReference type="SAM" id="MobiDB-lite"/>
    </source>
</evidence>
<evidence type="ECO:0000313" key="5">
    <source>
        <dbReference type="Proteomes" id="UP000078595"/>
    </source>
</evidence>
<sequence length="483" mass="55032">MLLPSDAESMVDDTMNGGVNYHFPLVFDDGIKWLVRVRQNPAGLSPIDFEQAVTRSEVATLRYLHSHDLAVPKAWMDESAWLVPVITPDHPLAKHVEYLFCESLQGKPNRWPEFGKDSLTNPGEKDKALIEDFARFQIQLHQIPVATTQIGSLTYPDQDQQVTPVIGPMVTSNWLHDIEPPYSGGPFRTLKERYLTQIDICLGHIADRLLGTTDTLDTYLWHLQLRELVDSVPYWSEPIDTGYIKHWDDKGDHLMVDDEGKLVGVIDWECAYVTTEAEAFAAPSWLYSLADSKSELTAAEKVLAESYERLGHPNLAHHVRNGKMYQRLLDIGVYRDYELDPVAQMEIIEVFEKTLPPDFLPPFRIGHEWRVYLMQRYSSDSKLAEVVAIAQWDREVEDEKAQDGKEEREAEHQAFWGMTFEQRKELKTRERLLADETSSEGSEEDSDDDSEATSGVGSESCSEDGEGDRDLFKVELNCKDPLA</sequence>
<dbReference type="PANTHER" id="PTHR21310:SF15">
    <property type="entry name" value="AMINOGLYCOSIDE PHOSPHOTRANSFERASE DOMAIN-CONTAINING PROTEIN"/>
    <property type="match status" value="1"/>
</dbReference>
<proteinExistence type="predicted"/>
<evidence type="ECO:0000313" key="3">
    <source>
        <dbReference type="EMBL" id="OBR87186.1"/>
    </source>
</evidence>
<feature type="domain" description="Aminoglycoside phosphotransferase" evidence="2">
    <location>
        <begin position="52"/>
        <end position="274"/>
    </location>
</feature>
<feature type="region of interest" description="Disordered" evidence="1">
    <location>
        <begin position="427"/>
        <end position="483"/>
    </location>
</feature>
<dbReference type="InterPro" id="IPR051678">
    <property type="entry name" value="AGP_Transferase"/>
</dbReference>
<dbReference type="InterPro" id="IPR002575">
    <property type="entry name" value="Aminoglycoside_PTrfase"/>
</dbReference>
<dbReference type="SUPFAM" id="SSF56112">
    <property type="entry name" value="Protein kinase-like (PK-like)"/>
    <property type="match status" value="1"/>
</dbReference>
<dbReference type="RefSeq" id="XP_018265028.1">
    <property type="nucleotide sequence ID" value="XM_018406534.1"/>
</dbReference>
<gene>
    <name evidence="3" type="ORF">I303_03210</name>
    <name evidence="4" type="ORF">I303_103187</name>
</gene>
<name>A0A1A6AAU1_9TREE</name>
<feature type="compositionally biased region" description="Acidic residues" evidence="1">
    <location>
        <begin position="437"/>
        <end position="451"/>
    </location>
</feature>
<dbReference type="AlphaFoldDB" id="A0A1A6AAU1"/>
<evidence type="ECO:0000259" key="2">
    <source>
        <dbReference type="Pfam" id="PF01636"/>
    </source>
</evidence>
<dbReference type="KEGG" id="kdj:28966909"/>
<dbReference type="Gene3D" id="3.90.1200.10">
    <property type="match status" value="1"/>
</dbReference>
<dbReference type="STRING" id="1296121.A0A1A6AAU1"/>